<keyword evidence="5" id="KW-0472">Membrane</keyword>
<accession>A0A0A1TA13</accession>
<keyword evidence="2" id="KW-1003">Cell membrane</keyword>
<evidence type="ECO:0000256" key="6">
    <source>
        <dbReference type="ARBA" id="ARBA00023180"/>
    </source>
</evidence>
<dbReference type="HOGENOM" id="CLU_070647_0_1_1"/>
<protein>
    <recommendedName>
        <fullName evidence="10">Copper acquisition factor BIM1-like domain-containing protein</fullName>
    </recommendedName>
</protein>
<dbReference type="Proteomes" id="UP000039046">
    <property type="component" value="Unassembled WGS sequence"/>
</dbReference>
<evidence type="ECO:0000256" key="3">
    <source>
        <dbReference type="ARBA" id="ARBA00022622"/>
    </source>
</evidence>
<feature type="region of interest" description="Disordered" evidence="8">
    <location>
        <begin position="168"/>
        <end position="191"/>
    </location>
</feature>
<evidence type="ECO:0000259" key="10">
    <source>
        <dbReference type="Pfam" id="PF20238"/>
    </source>
</evidence>
<evidence type="ECO:0000256" key="8">
    <source>
        <dbReference type="SAM" id="MobiDB-lite"/>
    </source>
</evidence>
<gene>
    <name evidence="11" type="ORF">VHEMI02256</name>
</gene>
<proteinExistence type="predicted"/>
<evidence type="ECO:0000256" key="7">
    <source>
        <dbReference type="ARBA" id="ARBA00023288"/>
    </source>
</evidence>
<organism evidence="11 12">
    <name type="scientific">[Torrubiella] hemipterigena</name>
    <dbReference type="NCBI Taxonomy" id="1531966"/>
    <lineage>
        <taxon>Eukaryota</taxon>
        <taxon>Fungi</taxon>
        <taxon>Dikarya</taxon>
        <taxon>Ascomycota</taxon>
        <taxon>Pezizomycotina</taxon>
        <taxon>Sordariomycetes</taxon>
        <taxon>Hypocreomycetidae</taxon>
        <taxon>Hypocreales</taxon>
        <taxon>Clavicipitaceae</taxon>
        <taxon>Clavicipitaceae incertae sedis</taxon>
        <taxon>'Torrubiella' clade</taxon>
    </lineage>
</organism>
<keyword evidence="7" id="KW-0449">Lipoprotein</keyword>
<dbReference type="PANTHER" id="PTHR34992">
    <property type="entry name" value="HYPHAL ANASTAMOSIS-7 PROTEIN"/>
    <property type="match status" value="1"/>
</dbReference>
<feature type="domain" description="Copper acquisition factor BIM1-like" evidence="10">
    <location>
        <begin position="15"/>
        <end position="151"/>
    </location>
</feature>
<sequence length="227" mass="23166">MRSILALTALCGLASAHFEIVYPKPIASEEKNEGTGPCGGVVPDLTKDLVDFHVDGEAIALKLTHPQSSWLFRATTDATAQSGWEEIYPIVQQSGLGAYCNPQVKIPSSWVGKKGVVSVVSKAVDGLLFQCVAANFVKGSEAPPDSCKNASSVQISFTSDSELTGLLGGSKTSGNNGTSSTGTTPAASTTGSKNAAAGLKAWPMAGSTTGTVIGSAFFALIGAVVIL</sequence>
<evidence type="ECO:0000256" key="9">
    <source>
        <dbReference type="SAM" id="SignalP"/>
    </source>
</evidence>
<evidence type="ECO:0000313" key="12">
    <source>
        <dbReference type="Proteomes" id="UP000039046"/>
    </source>
</evidence>
<feature type="chain" id="PRO_5001979076" description="Copper acquisition factor BIM1-like domain-containing protein" evidence="9">
    <location>
        <begin position="17"/>
        <end position="227"/>
    </location>
</feature>
<keyword evidence="6" id="KW-0325">Glycoprotein</keyword>
<dbReference type="OrthoDB" id="2146436at2759"/>
<dbReference type="InterPro" id="IPR046530">
    <property type="entry name" value="BIM1-like_dom"/>
</dbReference>
<evidence type="ECO:0000256" key="1">
    <source>
        <dbReference type="ARBA" id="ARBA00004609"/>
    </source>
</evidence>
<name>A0A0A1TA13_9HYPO</name>
<dbReference type="GO" id="GO:0005886">
    <property type="term" value="C:plasma membrane"/>
    <property type="evidence" value="ECO:0007669"/>
    <property type="project" value="UniProtKB-SubCell"/>
</dbReference>
<dbReference type="EMBL" id="CDHN01000001">
    <property type="protein sequence ID" value="CEJ82174.1"/>
    <property type="molecule type" value="Genomic_DNA"/>
</dbReference>
<keyword evidence="12" id="KW-1185">Reference proteome</keyword>
<dbReference type="InterPro" id="IPR046936">
    <property type="entry name" value="BIM1-like"/>
</dbReference>
<evidence type="ECO:0000256" key="2">
    <source>
        <dbReference type="ARBA" id="ARBA00022475"/>
    </source>
</evidence>
<keyword evidence="3" id="KW-0336">GPI-anchor</keyword>
<reference evidence="11 12" key="1">
    <citation type="journal article" date="2015" name="Genome Announc.">
        <title>Draft Genome Sequence and Gene Annotation of the Entomopathogenic Fungus Verticillium hemipterigenum.</title>
        <authorList>
            <person name="Horn F."/>
            <person name="Habel A."/>
            <person name="Scharf D.H."/>
            <person name="Dworschak J."/>
            <person name="Brakhage A.A."/>
            <person name="Guthke R."/>
            <person name="Hertweck C."/>
            <person name="Linde J."/>
        </authorList>
    </citation>
    <scope>NUCLEOTIDE SEQUENCE [LARGE SCALE GENOMIC DNA]</scope>
</reference>
<dbReference type="AlphaFoldDB" id="A0A0A1TA13"/>
<dbReference type="GO" id="GO:0098552">
    <property type="term" value="C:side of membrane"/>
    <property type="evidence" value="ECO:0007669"/>
    <property type="project" value="UniProtKB-KW"/>
</dbReference>
<evidence type="ECO:0000256" key="4">
    <source>
        <dbReference type="ARBA" id="ARBA00022729"/>
    </source>
</evidence>
<evidence type="ECO:0000313" key="11">
    <source>
        <dbReference type="EMBL" id="CEJ82174.1"/>
    </source>
</evidence>
<comment type="subcellular location">
    <subcellularLocation>
        <location evidence="1">Cell membrane</location>
        <topology evidence="1">Lipid-anchor</topology>
        <topology evidence="1">GPI-anchor</topology>
    </subcellularLocation>
</comment>
<evidence type="ECO:0000256" key="5">
    <source>
        <dbReference type="ARBA" id="ARBA00023136"/>
    </source>
</evidence>
<dbReference type="PANTHER" id="PTHR34992:SF1">
    <property type="entry name" value="COPPER ACQUISITION FACTOR BIM1-LIKE DOMAIN-CONTAINING PROTEIN"/>
    <property type="match status" value="1"/>
</dbReference>
<keyword evidence="4 9" id="KW-0732">Signal</keyword>
<feature type="compositionally biased region" description="Low complexity" evidence="8">
    <location>
        <begin position="169"/>
        <end position="191"/>
    </location>
</feature>
<feature type="signal peptide" evidence="9">
    <location>
        <begin position="1"/>
        <end position="16"/>
    </location>
</feature>
<dbReference type="Pfam" id="PF20238">
    <property type="entry name" value="BIM1-like_dom"/>
    <property type="match status" value="1"/>
</dbReference>